<dbReference type="GO" id="GO:0051213">
    <property type="term" value="F:dioxygenase activity"/>
    <property type="evidence" value="ECO:0007669"/>
    <property type="project" value="UniProtKB-KW"/>
</dbReference>
<evidence type="ECO:0000313" key="3">
    <source>
        <dbReference type="EMBL" id="TCK25708.1"/>
    </source>
</evidence>
<comment type="caution">
    <text evidence="3">The sequence shown here is derived from an EMBL/GenBank/DDBJ whole genome shotgun (WGS) entry which is preliminary data.</text>
</comment>
<dbReference type="EMBL" id="SMFZ01000001">
    <property type="protein sequence ID" value="TCK25708.1"/>
    <property type="molecule type" value="Genomic_DNA"/>
</dbReference>
<keyword evidence="3" id="KW-0223">Dioxygenase</keyword>
<feature type="domain" description="VOC" evidence="2">
    <location>
        <begin position="3"/>
        <end position="120"/>
    </location>
</feature>
<dbReference type="OrthoDB" id="9810341at2"/>
<proteinExistence type="predicted"/>
<dbReference type="InterPro" id="IPR004360">
    <property type="entry name" value="Glyas_Fos-R_dOase_dom"/>
</dbReference>
<evidence type="ECO:0000313" key="4">
    <source>
        <dbReference type="Proteomes" id="UP000295560"/>
    </source>
</evidence>
<accession>A0A4R1HTY8</accession>
<dbReference type="Gene3D" id="3.10.180.10">
    <property type="entry name" value="2,3-Dihydroxybiphenyl 1,2-Dioxygenase, domain 1"/>
    <property type="match status" value="1"/>
</dbReference>
<gene>
    <name evidence="3" type="ORF">EV378_1527</name>
</gene>
<dbReference type="InterPro" id="IPR037523">
    <property type="entry name" value="VOC_core"/>
</dbReference>
<dbReference type="InterPro" id="IPR029068">
    <property type="entry name" value="Glyas_Bleomycin-R_OHBP_Dase"/>
</dbReference>
<organism evidence="3 4">
    <name type="scientific">Pseudonocardia endophytica</name>
    <dbReference type="NCBI Taxonomy" id="401976"/>
    <lineage>
        <taxon>Bacteria</taxon>
        <taxon>Bacillati</taxon>
        <taxon>Actinomycetota</taxon>
        <taxon>Actinomycetes</taxon>
        <taxon>Pseudonocardiales</taxon>
        <taxon>Pseudonocardiaceae</taxon>
        <taxon>Pseudonocardia</taxon>
    </lineage>
</organism>
<evidence type="ECO:0000259" key="2">
    <source>
        <dbReference type="PROSITE" id="PS51819"/>
    </source>
</evidence>
<dbReference type="SUPFAM" id="SSF54593">
    <property type="entry name" value="Glyoxalase/Bleomycin resistance protein/Dihydroxybiphenyl dioxygenase"/>
    <property type="match status" value="1"/>
</dbReference>
<dbReference type="RefSeq" id="WP_132422133.1">
    <property type="nucleotide sequence ID" value="NZ_SMFZ01000001.1"/>
</dbReference>
<keyword evidence="3" id="KW-0560">Oxidoreductase</keyword>
<name>A0A4R1HTY8_PSEEN</name>
<evidence type="ECO:0000256" key="1">
    <source>
        <dbReference type="SAM" id="MobiDB-lite"/>
    </source>
</evidence>
<keyword evidence="4" id="KW-1185">Reference proteome</keyword>
<dbReference type="Proteomes" id="UP000295560">
    <property type="component" value="Unassembled WGS sequence"/>
</dbReference>
<protein>
    <submittedName>
        <fullName evidence="3">Glyoxalase/bleomycin resistance protein/dioxygenase superfamily protein</fullName>
    </submittedName>
</protein>
<dbReference type="AlphaFoldDB" id="A0A4R1HTY8"/>
<reference evidence="3 4" key="1">
    <citation type="submission" date="2019-03" db="EMBL/GenBank/DDBJ databases">
        <title>Sequencing the genomes of 1000 actinobacteria strains.</title>
        <authorList>
            <person name="Klenk H.-P."/>
        </authorList>
    </citation>
    <scope>NUCLEOTIDE SEQUENCE [LARGE SCALE GENOMIC DNA]</scope>
    <source>
        <strain evidence="3 4">DSM 44969</strain>
    </source>
</reference>
<dbReference type="Pfam" id="PF00903">
    <property type="entry name" value="Glyoxalase"/>
    <property type="match status" value="1"/>
</dbReference>
<dbReference type="PROSITE" id="PS51819">
    <property type="entry name" value="VOC"/>
    <property type="match status" value="1"/>
</dbReference>
<feature type="region of interest" description="Disordered" evidence="1">
    <location>
        <begin position="85"/>
        <end position="104"/>
    </location>
</feature>
<dbReference type="CDD" id="cd08351">
    <property type="entry name" value="ChaP_like"/>
    <property type="match status" value="1"/>
</dbReference>
<sequence>MAELNHTIVASLDKKLGATFLTGLLDLPDPTPFGPFLVVRTGNGVSLDYADDPGTTGGQHYAFLLTDDEFDAAFARLREQGVAYGPSPWDRTSGETNTNDGGRGVYFDDPSGHVMEFLTVPYGGWS</sequence>